<evidence type="ECO:0000256" key="7">
    <source>
        <dbReference type="ARBA" id="ARBA00023014"/>
    </source>
</evidence>
<accession>A0A7G2CIC4</accession>
<dbReference type="SMART" id="SM00525">
    <property type="entry name" value="FES"/>
    <property type="match status" value="1"/>
</dbReference>
<keyword evidence="4" id="KW-0227">DNA damage</keyword>
<organism evidence="11 12">
    <name type="scientific">Angomonas deanei</name>
    <dbReference type="NCBI Taxonomy" id="59799"/>
    <lineage>
        <taxon>Eukaryota</taxon>
        <taxon>Discoba</taxon>
        <taxon>Euglenozoa</taxon>
        <taxon>Kinetoplastea</taxon>
        <taxon>Metakinetoplastina</taxon>
        <taxon>Trypanosomatida</taxon>
        <taxon>Trypanosomatidae</taxon>
        <taxon>Strigomonadinae</taxon>
        <taxon>Angomonas</taxon>
    </lineage>
</organism>
<dbReference type="VEuPathDB" id="TriTrypDB:ADEAN_000629000"/>
<evidence type="ECO:0000256" key="2">
    <source>
        <dbReference type="ARBA" id="ARBA00022485"/>
    </source>
</evidence>
<keyword evidence="12" id="KW-1185">Reference proteome</keyword>
<sequence length="224" mass="24035">MEIGAGVCRPSGAPLCETCPLRSFCGAYAALQAGTIPAIESIIPLKAARMKKRDEHVVSVIHELPSETGRKFVVVRRPEDGLLGGMLEFPSVVCLATQAVEVSATLSCACTSLKRVGSFKHIFSHVDMTVDVFHAKWAVPEKAASGSSKKPVGNKESLEKSVKAAVVKALNDLNNQKVNVDSVSVKTEDELKQSATSRVLWKSFELIGGAPKTTKKRSRSSITE</sequence>
<dbReference type="Gene3D" id="3.90.79.10">
    <property type="entry name" value="Nucleoside Triphosphate Pyrophosphohydrolase"/>
    <property type="match status" value="1"/>
</dbReference>
<dbReference type="EMBL" id="LR877156">
    <property type="protein sequence ID" value="CAD2218797.1"/>
    <property type="molecule type" value="Genomic_DNA"/>
</dbReference>
<evidence type="ECO:0000256" key="6">
    <source>
        <dbReference type="ARBA" id="ARBA00023004"/>
    </source>
</evidence>
<evidence type="ECO:0000256" key="1">
    <source>
        <dbReference type="ARBA" id="ARBA00001966"/>
    </source>
</evidence>
<evidence type="ECO:0000259" key="10">
    <source>
        <dbReference type="Pfam" id="PF14815"/>
    </source>
</evidence>
<name>A0A7G2CIC4_9TRYP</name>
<reference evidence="11 12" key="1">
    <citation type="submission" date="2020-08" db="EMBL/GenBank/DDBJ databases">
        <authorList>
            <person name="Newling K."/>
            <person name="Davey J."/>
            <person name="Forrester S."/>
        </authorList>
    </citation>
    <scope>NUCLEOTIDE SEQUENCE [LARGE SCALE GENOMIC DNA]</scope>
    <source>
        <strain evidence="12">Crithidia deanei Carvalho (ATCC PRA-265)</strain>
    </source>
</reference>
<dbReference type="InterPro" id="IPR015797">
    <property type="entry name" value="NUDIX_hydrolase-like_dom_sf"/>
</dbReference>
<keyword evidence="6" id="KW-0408">Iron</keyword>
<dbReference type="PANTHER" id="PTHR42944">
    <property type="entry name" value="ADENINE DNA GLYCOSYLASE"/>
    <property type="match status" value="1"/>
</dbReference>
<gene>
    <name evidence="11" type="ORF">ADEAN_000629000</name>
</gene>
<dbReference type="GO" id="GO:0000701">
    <property type="term" value="F:purine-specific mismatch base pair DNA N-glycosylase activity"/>
    <property type="evidence" value="ECO:0007669"/>
    <property type="project" value="TreeGrafter"/>
</dbReference>
<dbReference type="SUPFAM" id="SSF55811">
    <property type="entry name" value="Nudix"/>
    <property type="match status" value="1"/>
</dbReference>
<keyword evidence="9" id="KW-0326">Glycosidase</keyword>
<keyword evidence="2" id="KW-0004">4Fe-4S</keyword>
<dbReference type="InterPro" id="IPR003651">
    <property type="entry name" value="Endonuclease3_FeS-loop_motif"/>
</dbReference>
<dbReference type="GO" id="GO:0034039">
    <property type="term" value="F:8-oxo-7,8-dihydroguanine DNA N-glycosylase activity"/>
    <property type="evidence" value="ECO:0007669"/>
    <property type="project" value="TreeGrafter"/>
</dbReference>
<evidence type="ECO:0000256" key="3">
    <source>
        <dbReference type="ARBA" id="ARBA00022723"/>
    </source>
</evidence>
<dbReference type="GO" id="GO:0006284">
    <property type="term" value="P:base-excision repair"/>
    <property type="evidence" value="ECO:0007669"/>
    <property type="project" value="InterPro"/>
</dbReference>
<dbReference type="InterPro" id="IPR044298">
    <property type="entry name" value="MIG/MutY"/>
</dbReference>
<keyword evidence="8" id="KW-0234">DNA repair</keyword>
<dbReference type="GO" id="GO:0006298">
    <property type="term" value="P:mismatch repair"/>
    <property type="evidence" value="ECO:0007669"/>
    <property type="project" value="TreeGrafter"/>
</dbReference>
<proteinExistence type="predicted"/>
<dbReference type="Proteomes" id="UP000515908">
    <property type="component" value="Chromosome 12"/>
</dbReference>
<keyword evidence="7" id="KW-0411">Iron-sulfur</keyword>
<dbReference type="InterPro" id="IPR029119">
    <property type="entry name" value="MutY_C"/>
</dbReference>
<comment type="cofactor">
    <cofactor evidence="1">
        <name>[4Fe-4S] cluster</name>
        <dbReference type="ChEBI" id="CHEBI:49883"/>
    </cofactor>
</comment>
<dbReference type="GO" id="GO:0032357">
    <property type="term" value="F:oxidized purine DNA binding"/>
    <property type="evidence" value="ECO:0007669"/>
    <property type="project" value="TreeGrafter"/>
</dbReference>
<evidence type="ECO:0000313" key="12">
    <source>
        <dbReference type="Proteomes" id="UP000515908"/>
    </source>
</evidence>
<dbReference type="GO" id="GO:0046872">
    <property type="term" value="F:metal ion binding"/>
    <property type="evidence" value="ECO:0007669"/>
    <property type="project" value="UniProtKB-KW"/>
</dbReference>
<dbReference type="InterPro" id="IPR023170">
    <property type="entry name" value="HhH_base_excis_C"/>
</dbReference>
<keyword evidence="3" id="KW-0479">Metal-binding</keyword>
<dbReference type="Pfam" id="PF14815">
    <property type="entry name" value="NUDIX_4"/>
    <property type="match status" value="1"/>
</dbReference>
<dbReference type="GO" id="GO:0051539">
    <property type="term" value="F:4 iron, 4 sulfur cluster binding"/>
    <property type="evidence" value="ECO:0007669"/>
    <property type="project" value="UniProtKB-KW"/>
</dbReference>
<dbReference type="Gene3D" id="1.10.1670.10">
    <property type="entry name" value="Helix-hairpin-Helix base-excision DNA repair enzymes (C-terminal)"/>
    <property type="match status" value="1"/>
</dbReference>
<dbReference type="AlphaFoldDB" id="A0A7G2CIC4"/>
<feature type="domain" description="Adenine DNA glycosylase C-terminal" evidence="10">
    <location>
        <begin position="70"/>
        <end position="141"/>
    </location>
</feature>
<evidence type="ECO:0000256" key="4">
    <source>
        <dbReference type="ARBA" id="ARBA00022763"/>
    </source>
</evidence>
<evidence type="ECO:0000256" key="8">
    <source>
        <dbReference type="ARBA" id="ARBA00023204"/>
    </source>
</evidence>
<dbReference type="GO" id="GO:0035485">
    <property type="term" value="F:adenine/guanine mispair binding"/>
    <property type="evidence" value="ECO:0007669"/>
    <property type="project" value="TreeGrafter"/>
</dbReference>
<keyword evidence="5" id="KW-0378">Hydrolase</keyword>
<protein>
    <submittedName>
        <fullName evidence="11">NUDIX domain containing protein, putative</fullName>
    </submittedName>
</protein>
<evidence type="ECO:0000256" key="9">
    <source>
        <dbReference type="ARBA" id="ARBA00023295"/>
    </source>
</evidence>
<dbReference type="PANTHER" id="PTHR42944:SF1">
    <property type="entry name" value="ADENINE DNA GLYCOSYLASE"/>
    <property type="match status" value="1"/>
</dbReference>
<evidence type="ECO:0000313" key="11">
    <source>
        <dbReference type="EMBL" id="CAD2218797.1"/>
    </source>
</evidence>
<dbReference type="GO" id="GO:0005634">
    <property type="term" value="C:nucleus"/>
    <property type="evidence" value="ECO:0007669"/>
    <property type="project" value="TreeGrafter"/>
</dbReference>
<evidence type="ECO:0000256" key="5">
    <source>
        <dbReference type="ARBA" id="ARBA00022801"/>
    </source>
</evidence>